<feature type="domain" description="Major facilitator superfamily (MFS) profile" evidence="5">
    <location>
        <begin position="248"/>
        <end position="436"/>
    </location>
</feature>
<feature type="transmembrane region" description="Helical" evidence="4">
    <location>
        <begin position="407"/>
        <end position="427"/>
    </location>
</feature>
<keyword evidence="4" id="KW-1133">Transmembrane helix</keyword>
<dbReference type="Proteomes" id="UP000799440">
    <property type="component" value="Unassembled WGS sequence"/>
</dbReference>
<feature type="transmembrane region" description="Helical" evidence="4">
    <location>
        <begin position="35"/>
        <end position="56"/>
    </location>
</feature>
<dbReference type="AlphaFoldDB" id="A0A6A6VMV7"/>
<feature type="transmembrane region" description="Helical" evidence="4">
    <location>
        <begin position="314"/>
        <end position="331"/>
    </location>
</feature>
<feature type="transmembrane region" description="Helical" evidence="4">
    <location>
        <begin position="249"/>
        <end position="270"/>
    </location>
</feature>
<feature type="transmembrane region" description="Helical" evidence="4">
    <location>
        <begin position="110"/>
        <end position="130"/>
    </location>
</feature>
<evidence type="ECO:0000259" key="5">
    <source>
        <dbReference type="PROSITE" id="PS50850"/>
    </source>
</evidence>
<dbReference type="InterPro" id="IPR036259">
    <property type="entry name" value="MFS_trans_sf"/>
</dbReference>
<evidence type="ECO:0000313" key="6">
    <source>
        <dbReference type="EMBL" id="KAF2751875.1"/>
    </source>
</evidence>
<evidence type="ECO:0000256" key="4">
    <source>
        <dbReference type="SAM" id="Phobius"/>
    </source>
</evidence>
<dbReference type="EMBL" id="MU006561">
    <property type="protein sequence ID" value="KAF2751875.1"/>
    <property type="molecule type" value="Genomic_DNA"/>
</dbReference>
<organism evidence="6 7">
    <name type="scientific">Sporormia fimetaria CBS 119925</name>
    <dbReference type="NCBI Taxonomy" id="1340428"/>
    <lineage>
        <taxon>Eukaryota</taxon>
        <taxon>Fungi</taxon>
        <taxon>Dikarya</taxon>
        <taxon>Ascomycota</taxon>
        <taxon>Pezizomycotina</taxon>
        <taxon>Dothideomycetes</taxon>
        <taxon>Pleosporomycetidae</taxon>
        <taxon>Pleosporales</taxon>
        <taxon>Sporormiaceae</taxon>
        <taxon>Sporormia</taxon>
    </lineage>
</organism>
<feature type="transmembrane region" description="Helical" evidence="4">
    <location>
        <begin position="170"/>
        <end position="190"/>
    </location>
</feature>
<dbReference type="GO" id="GO:0022857">
    <property type="term" value="F:transmembrane transporter activity"/>
    <property type="evidence" value="ECO:0007669"/>
    <property type="project" value="InterPro"/>
</dbReference>
<dbReference type="OrthoDB" id="6509908at2759"/>
<dbReference type="PANTHER" id="PTHR11360">
    <property type="entry name" value="MONOCARBOXYLATE TRANSPORTER"/>
    <property type="match status" value="1"/>
</dbReference>
<gene>
    <name evidence="6" type="ORF">M011DRAFT_435035</name>
</gene>
<keyword evidence="7" id="KW-1185">Reference proteome</keyword>
<proteinExistence type="inferred from homology"/>
<sequence length="436" mass="47615">MLQEKDIISVRRGSESTSESQLSDPKKEVEGGTEAWLTVAGSFLVYYASFGLINSFGYFQDYYKRQALQSTSATTIAFIGTLQMTLMNIIGPVSGALCDSYGVKVPSPQLYLYVGSGVGVSGSLLLLSYMKPLSVSQAFLIQAVLMGISMSFGVQPALTAVGQHFKRRRGFAMSVVFGGCALGGLCYPLMFSRLEPVIGFWWSLRVAALKAAVCYSVALFISTSKPIYRPWNVAWTTLLDYRGFKDRRYAVLCLGIWFAQIGIWVPNYYIESYCFIIDPNSSIKGNFLPLINGTSILGMIMGGFFGDIIGRLNVLYPVTLTLSLLCIIWILSTTITALIIFSVLFGFFSGIYVGLAPSVVSQICPDEKMGARIGAFYSIVAIGNLIGAPIGGALITGPAREDYRWVILYAACSLGLGACVMLVSRLLHTRNLKVRW</sequence>
<dbReference type="GO" id="GO:0016020">
    <property type="term" value="C:membrane"/>
    <property type="evidence" value="ECO:0007669"/>
    <property type="project" value="UniProtKB-SubCell"/>
</dbReference>
<feature type="transmembrane region" description="Helical" evidence="4">
    <location>
        <begin position="375"/>
        <end position="395"/>
    </location>
</feature>
<dbReference type="PANTHER" id="PTHR11360:SF281">
    <property type="entry name" value="ASPYRIDONES EFFLUX PROTEIN APDF-RELATED"/>
    <property type="match status" value="1"/>
</dbReference>
<feature type="transmembrane region" description="Helical" evidence="4">
    <location>
        <begin position="202"/>
        <end position="221"/>
    </location>
</feature>
<feature type="transmembrane region" description="Helical" evidence="4">
    <location>
        <begin position="136"/>
        <end position="158"/>
    </location>
</feature>
<accession>A0A6A6VMV7</accession>
<dbReference type="PROSITE" id="PS50850">
    <property type="entry name" value="MFS"/>
    <property type="match status" value="1"/>
</dbReference>
<name>A0A6A6VMV7_9PLEO</name>
<evidence type="ECO:0000313" key="7">
    <source>
        <dbReference type="Proteomes" id="UP000799440"/>
    </source>
</evidence>
<dbReference type="SUPFAM" id="SSF103473">
    <property type="entry name" value="MFS general substrate transporter"/>
    <property type="match status" value="1"/>
</dbReference>
<evidence type="ECO:0000256" key="2">
    <source>
        <dbReference type="ARBA" id="ARBA00006727"/>
    </source>
</evidence>
<keyword evidence="4" id="KW-0812">Transmembrane</keyword>
<dbReference type="Pfam" id="PF07690">
    <property type="entry name" value="MFS_1"/>
    <property type="match status" value="2"/>
</dbReference>
<feature type="transmembrane region" description="Helical" evidence="4">
    <location>
        <begin position="290"/>
        <end position="309"/>
    </location>
</feature>
<feature type="transmembrane region" description="Helical" evidence="4">
    <location>
        <begin position="337"/>
        <end position="355"/>
    </location>
</feature>
<dbReference type="InterPro" id="IPR050327">
    <property type="entry name" value="Proton-linked_MCT"/>
</dbReference>
<keyword evidence="4" id="KW-0472">Membrane</keyword>
<dbReference type="Gene3D" id="1.20.1250.20">
    <property type="entry name" value="MFS general substrate transporter like domains"/>
    <property type="match status" value="2"/>
</dbReference>
<protein>
    <submittedName>
        <fullName evidence="6">MFS general substrate transporter</fullName>
    </submittedName>
</protein>
<feature type="region of interest" description="Disordered" evidence="3">
    <location>
        <begin position="1"/>
        <end position="27"/>
    </location>
</feature>
<comment type="similarity">
    <text evidence="2">Belongs to the major facilitator superfamily. Monocarboxylate porter (TC 2.A.1.13) family.</text>
</comment>
<dbReference type="InterPro" id="IPR011701">
    <property type="entry name" value="MFS"/>
</dbReference>
<comment type="subcellular location">
    <subcellularLocation>
        <location evidence="1">Membrane</location>
        <topology evidence="1">Multi-pass membrane protein</topology>
    </subcellularLocation>
</comment>
<reference evidence="6" key="1">
    <citation type="journal article" date="2020" name="Stud. Mycol.">
        <title>101 Dothideomycetes genomes: a test case for predicting lifestyles and emergence of pathogens.</title>
        <authorList>
            <person name="Haridas S."/>
            <person name="Albert R."/>
            <person name="Binder M."/>
            <person name="Bloem J."/>
            <person name="Labutti K."/>
            <person name="Salamov A."/>
            <person name="Andreopoulos B."/>
            <person name="Baker S."/>
            <person name="Barry K."/>
            <person name="Bills G."/>
            <person name="Bluhm B."/>
            <person name="Cannon C."/>
            <person name="Castanera R."/>
            <person name="Culley D."/>
            <person name="Daum C."/>
            <person name="Ezra D."/>
            <person name="Gonzalez J."/>
            <person name="Henrissat B."/>
            <person name="Kuo A."/>
            <person name="Liang C."/>
            <person name="Lipzen A."/>
            <person name="Lutzoni F."/>
            <person name="Magnuson J."/>
            <person name="Mondo S."/>
            <person name="Nolan M."/>
            <person name="Ohm R."/>
            <person name="Pangilinan J."/>
            <person name="Park H.-J."/>
            <person name="Ramirez L."/>
            <person name="Alfaro M."/>
            <person name="Sun H."/>
            <person name="Tritt A."/>
            <person name="Yoshinaga Y."/>
            <person name="Zwiers L.-H."/>
            <person name="Turgeon B."/>
            <person name="Goodwin S."/>
            <person name="Spatafora J."/>
            <person name="Crous P."/>
            <person name="Grigoriev I."/>
        </authorList>
    </citation>
    <scope>NUCLEOTIDE SEQUENCE</scope>
    <source>
        <strain evidence="6">CBS 119925</strain>
    </source>
</reference>
<feature type="transmembrane region" description="Helical" evidence="4">
    <location>
        <begin position="76"/>
        <end position="98"/>
    </location>
</feature>
<dbReference type="InterPro" id="IPR020846">
    <property type="entry name" value="MFS_dom"/>
</dbReference>
<feature type="compositionally biased region" description="Basic and acidic residues" evidence="3">
    <location>
        <begin position="1"/>
        <end position="14"/>
    </location>
</feature>
<evidence type="ECO:0000256" key="1">
    <source>
        <dbReference type="ARBA" id="ARBA00004141"/>
    </source>
</evidence>
<evidence type="ECO:0000256" key="3">
    <source>
        <dbReference type="SAM" id="MobiDB-lite"/>
    </source>
</evidence>